<organism evidence="1 2">
    <name type="scientific">Flavobacterium erciyesense</name>
    <dbReference type="NCBI Taxonomy" id="2825842"/>
    <lineage>
        <taxon>Bacteria</taxon>
        <taxon>Pseudomonadati</taxon>
        <taxon>Bacteroidota</taxon>
        <taxon>Flavobacteriia</taxon>
        <taxon>Flavobacteriales</taxon>
        <taxon>Flavobacteriaceae</taxon>
        <taxon>Flavobacterium</taxon>
    </lineage>
</organism>
<name>A0ABS5D4R7_9FLAO</name>
<proteinExistence type="predicted"/>
<sequence length="93" mass="10540">MFLITLLIILNFVNCKSINDSSVNGKICNSFGFCGQIDTEELIITNEGGKKFNLTKTADNLYMVNNDPNNTVEIINQKEVYWSKYGKLILDLQ</sequence>
<dbReference type="Proteomes" id="UP000679008">
    <property type="component" value="Unassembled WGS sequence"/>
</dbReference>
<dbReference type="RefSeq" id="WP_210790083.1">
    <property type="nucleotide sequence ID" value="NZ_JAGPXB010000008.1"/>
</dbReference>
<comment type="caution">
    <text evidence="1">The sequence shown here is derived from an EMBL/GenBank/DDBJ whole genome shotgun (WGS) entry which is preliminary data.</text>
</comment>
<gene>
    <name evidence="1" type="ORF">KBJ98_09685</name>
</gene>
<evidence type="ECO:0000313" key="1">
    <source>
        <dbReference type="EMBL" id="MBQ0908971.1"/>
    </source>
</evidence>
<reference evidence="1 2" key="1">
    <citation type="submission" date="2021-04" db="EMBL/GenBank/DDBJ databases">
        <title>Description of novel Flavobacterium sp. F-328.</title>
        <authorList>
            <person name="Saticioglu I.B."/>
        </authorList>
    </citation>
    <scope>NUCLEOTIDE SEQUENCE [LARGE SCALE GENOMIC DNA]</scope>
    <source>
        <strain evidence="1 2">F-328</strain>
    </source>
</reference>
<keyword evidence="2" id="KW-1185">Reference proteome</keyword>
<protein>
    <submittedName>
        <fullName evidence="1">Uncharacterized protein</fullName>
    </submittedName>
</protein>
<accession>A0ABS5D4R7</accession>
<evidence type="ECO:0000313" key="2">
    <source>
        <dbReference type="Proteomes" id="UP000679008"/>
    </source>
</evidence>
<dbReference type="EMBL" id="JAGPXB010000008">
    <property type="protein sequence ID" value="MBQ0908971.1"/>
    <property type="molecule type" value="Genomic_DNA"/>
</dbReference>